<feature type="non-terminal residue" evidence="1">
    <location>
        <position position="41"/>
    </location>
</feature>
<proteinExistence type="predicted"/>
<sequence>MEAVSVSQALGYLSGLLASDELLSDVCIRGEVSRSTRAASG</sequence>
<accession>A0A382NVS9</accession>
<organism evidence="1">
    <name type="scientific">marine metagenome</name>
    <dbReference type="NCBI Taxonomy" id="408172"/>
    <lineage>
        <taxon>unclassified sequences</taxon>
        <taxon>metagenomes</taxon>
        <taxon>ecological metagenomes</taxon>
    </lineage>
</organism>
<name>A0A382NVS9_9ZZZZ</name>
<dbReference type="AlphaFoldDB" id="A0A382NVS9"/>
<protein>
    <submittedName>
        <fullName evidence="1">Uncharacterized protein</fullName>
    </submittedName>
</protein>
<reference evidence="1" key="1">
    <citation type="submission" date="2018-05" db="EMBL/GenBank/DDBJ databases">
        <authorList>
            <person name="Lanie J.A."/>
            <person name="Ng W.-L."/>
            <person name="Kazmierczak K.M."/>
            <person name="Andrzejewski T.M."/>
            <person name="Davidsen T.M."/>
            <person name="Wayne K.J."/>
            <person name="Tettelin H."/>
            <person name="Glass J.I."/>
            <person name="Rusch D."/>
            <person name="Podicherti R."/>
            <person name="Tsui H.-C.T."/>
            <person name="Winkler M.E."/>
        </authorList>
    </citation>
    <scope>NUCLEOTIDE SEQUENCE</scope>
</reference>
<evidence type="ECO:0000313" key="1">
    <source>
        <dbReference type="EMBL" id="SVC64445.1"/>
    </source>
</evidence>
<dbReference type="EMBL" id="UINC01102654">
    <property type="protein sequence ID" value="SVC64445.1"/>
    <property type="molecule type" value="Genomic_DNA"/>
</dbReference>
<gene>
    <name evidence="1" type="ORF">METZ01_LOCUS317299</name>
</gene>